<sequence length="735" mass="81889">MMGNESGNGGGDQNRDTPAPSISEKEMEYRLKLAEEERRSLEIKLQIAQLERDSPPRTAGVGGDSTSQSGQMKLLRHYAQMLSGAFPKFPADGEVPVWFESAESSLEAYSVPREFWGRIIFPLIAERVPYLSTRLTPEQHRDFDTLKGVVLDELKLSAAEYHRRFVTATKRRGETWKSFVTRVESYLNFYVEARGASTFKRLVELLVADQIKTGLTEEAVKYVKLREGEDWLKAGELARLLQTFEEATGEGSACRRAVAANKGEATDGKIEKQDKPKFTENAETQARMYTKGKPPAGGKNQSRSRGCPRCGSWRHSGDRCPFPDEDKGNAGADKHSEKKRGTCLRSYTRYFYNATSEKCETFTYSGCKGNANNFAELEKCTHICSNAEDTDGANVGLDLTLAAPFMRALKPLRRWKSPSTLKFTAFETCLQELLSKCKVCGLTMENLNLSITGTLLAVEGVCKNEHRLEWKSQPLIQGSEAGAGNFLLAAGMLYSGCMVAATIRCQNSIGVQTITERTFYNYQRAYLLPAIDKLFLQRQAEMVKDLADSQIDLAGDGRCDSPGYSVKYMTYSVLAMQNGCTLHTEQVQVGESPEVPNSVSMENQGLTKCWTAAEELGINMRSLTTGLKKKLLAASRKHKELFVWTQGIINHLFWVAAMGQGDGESDILHTVPLIKTGYVDQLLRDALELCQHSLYKESFVGTKAAPAHHVPLAYERLSKQELIEQRRTRFAAVST</sequence>
<proteinExistence type="predicted"/>
<organism evidence="1 2">
    <name type="scientific">Hyalomma asiaticum</name>
    <name type="common">Tick</name>
    <dbReference type="NCBI Taxonomy" id="266040"/>
    <lineage>
        <taxon>Eukaryota</taxon>
        <taxon>Metazoa</taxon>
        <taxon>Ecdysozoa</taxon>
        <taxon>Arthropoda</taxon>
        <taxon>Chelicerata</taxon>
        <taxon>Arachnida</taxon>
        <taxon>Acari</taxon>
        <taxon>Parasitiformes</taxon>
        <taxon>Ixodida</taxon>
        <taxon>Ixodoidea</taxon>
        <taxon>Ixodidae</taxon>
        <taxon>Hyalomminae</taxon>
        <taxon>Hyalomma</taxon>
    </lineage>
</organism>
<dbReference type="Proteomes" id="UP000821845">
    <property type="component" value="Chromosome 7"/>
</dbReference>
<evidence type="ECO:0000313" key="1">
    <source>
        <dbReference type="EMBL" id="KAH6926479.1"/>
    </source>
</evidence>
<evidence type="ECO:0000313" key="2">
    <source>
        <dbReference type="Proteomes" id="UP000821845"/>
    </source>
</evidence>
<accession>A0ACB7RYD7</accession>
<protein>
    <submittedName>
        <fullName evidence="1">Uncharacterized protein</fullName>
    </submittedName>
</protein>
<name>A0ACB7RYD7_HYAAI</name>
<dbReference type="EMBL" id="CM023487">
    <property type="protein sequence ID" value="KAH6926479.1"/>
    <property type="molecule type" value="Genomic_DNA"/>
</dbReference>
<reference evidence="1" key="1">
    <citation type="submission" date="2020-05" db="EMBL/GenBank/DDBJ databases">
        <title>Large-scale comparative analyses of tick genomes elucidate their genetic diversity and vector capacities.</title>
        <authorList>
            <person name="Jia N."/>
            <person name="Wang J."/>
            <person name="Shi W."/>
            <person name="Du L."/>
            <person name="Sun Y."/>
            <person name="Zhan W."/>
            <person name="Jiang J."/>
            <person name="Wang Q."/>
            <person name="Zhang B."/>
            <person name="Ji P."/>
            <person name="Sakyi L.B."/>
            <person name="Cui X."/>
            <person name="Yuan T."/>
            <person name="Jiang B."/>
            <person name="Yang W."/>
            <person name="Lam T.T.-Y."/>
            <person name="Chang Q."/>
            <person name="Ding S."/>
            <person name="Wang X."/>
            <person name="Zhu J."/>
            <person name="Ruan X."/>
            <person name="Zhao L."/>
            <person name="Wei J."/>
            <person name="Que T."/>
            <person name="Du C."/>
            <person name="Cheng J."/>
            <person name="Dai P."/>
            <person name="Han X."/>
            <person name="Huang E."/>
            <person name="Gao Y."/>
            <person name="Liu J."/>
            <person name="Shao H."/>
            <person name="Ye R."/>
            <person name="Li L."/>
            <person name="Wei W."/>
            <person name="Wang X."/>
            <person name="Wang C."/>
            <person name="Yang T."/>
            <person name="Huo Q."/>
            <person name="Li W."/>
            <person name="Guo W."/>
            <person name="Chen H."/>
            <person name="Zhou L."/>
            <person name="Ni X."/>
            <person name="Tian J."/>
            <person name="Zhou Y."/>
            <person name="Sheng Y."/>
            <person name="Liu T."/>
            <person name="Pan Y."/>
            <person name="Xia L."/>
            <person name="Li J."/>
            <person name="Zhao F."/>
            <person name="Cao W."/>
        </authorList>
    </citation>
    <scope>NUCLEOTIDE SEQUENCE</scope>
    <source>
        <strain evidence="1">Hyas-2018</strain>
    </source>
</reference>
<keyword evidence="2" id="KW-1185">Reference proteome</keyword>
<gene>
    <name evidence="1" type="ORF">HPB50_018739</name>
</gene>
<comment type="caution">
    <text evidence="1">The sequence shown here is derived from an EMBL/GenBank/DDBJ whole genome shotgun (WGS) entry which is preliminary data.</text>
</comment>